<feature type="signal peptide" evidence="7">
    <location>
        <begin position="1"/>
        <end position="35"/>
    </location>
</feature>
<evidence type="ECO:0000256" key="3">
    <source>
        <dbReference type="ARBA" id="ARBA00022729"/>
    </source>
</evidence>
<feature type="domain" description="NlpC/P60" evidence="8">
    <location>
        <begin position="75"/>
        <end position="199"/>
    </location>
</feature>
<comment type="similarity">
    <text evidence="1">Belongs to the peptidase C40 family.</text>
</comment>
<feature type="region of interest" description="Disordered" evidence="6">
    <location>
        <begin position="33"/>
        <end position="59"/>
    </location>
</feature>
<dbReference type="SUPFAM" id="SSF54001">
    <property type="entry name" value="Cysteine proteinases"/>
    <property type="match status" value="1"/>
</dbReference>
<dbReference type="Gene3D" id="3.90.1720.10">
    <property type="entry name" value="endopeptidase domain like (from Nostoc punctiforme)"/>
    <property type="match status" value="1"/>
</dbReference>
<dbReference type="PANTHER" id="PTHR47360">
    <property type="entry name" value="MUREIN DD-ENDOPEPTIDASE MEPS/MUREIN LD-CARBOXYPEPTIDASE"/>
    <property type="match status" value="1"/>
</dbReference>
<dbReference type="Pfam" id="PF00877">
    <property type="entry name" value="NLPC_P60"/>
    <property type="match status" value="1"/>
</dbReference>
<dbReference type="EMBL" id="ARXU01000002">
    <property type="protein sequence ID" value="KGD62194.1"/>
    <property type="molecule type" value="Genomic_DNA"/>
</dbReference>
<keyword evidence="5" id="KW-0788">Thiol protease</keyword>
<gene>
    <name evidence="9" type="ORF">T9A_00485</name>
</gene>
<evidence type="ECO:0000256" key="6">
    <source>
        <dbReference type="SAM" id="MobiDB-lite"/>
    </source>
</evidence>
<organism evidence="9 10">
    <name type="scientific">Alcanivorax jadensis T9</name>
    <dbReference type="NCBI Taxonomy" id="1177181"/>
    <lineage>
        <taxon>Bacteria</taxon>
        <taxon>Pseudomonadati</taxon>
        <taxon>Pseudomonadota</taxon>
        <taxon>Gammaproteobacteria</taxon>
        <taxon>Oceanospirillales</taxon>
        <taxon>Alcanivoracaceae</taxon>
        <taxon>Alcanivorax</taxon>
    </lineage>
</organism>
<keyword evidence="4" id="KW-0378">Hydrolase</keyword>
<comment type="caution">
    <text evidence="9">The sequence shown here is derived from an EMBL/GenBank/DDBJ whole genome shotgun (WGS) entry which is preliminary data.</text>
</comment>
<evidence type="ECO:0000256" key="7">
    <source>
        <dbReference type="SAM" id="SignalP"/>
    </source>
</evidence>
<evidence type="ECO:0000256" key="1">
    <source>
        <dbReference type="ARBA" id="ARBA00007074"/>
    </source>
</evidence>
<evidence type="ECO:0000313" key="10">
    <source>
        <dbReference type="Proteomes" id="UP000029443"/>
    </source>
</evidence>
<feature type="compositionally biased region" description="Polar residues" evidence="6">
    <location>
        <begin position="50"/>
        <end position="59"/>
    </location>
</feature>
<dbReference type="PANTHER" id="PTHR47360:SF1">
    <property type="entry name" value="ENDOPEPTIDASE NLPC-RELATED"/>
    <property type="match status" value="1"/>
</dbReference>
<evidence type="ECO:0000313" key="9">
    <source>
        <dbReference type="EMBL" id="KGD62194.1"/>
    </source>
</evidence>
<dbReference type="InterPro" id="IPR000064">
    <property type="entry name" value="NLP_P60_dom"/>
</dbReference>
<dbReference type="InterPro" id="IPR038765">
    <property type="entry name" value="Papain-like_cys_pep_sf"/>
</dbReference>
<feature type="chain" id="PRO_5045399404" evidence="7">
    <location>
        <begin position="36"/>
        <end position="201"/>
    </location>
</feature>
<evidence type="ECO:0000256" key="4">
    <source>
        <dbReference type="ARBA" id="ARBA00022801"/>
    </source>
</evidence>
<protein>
    <submittedName>
        <fullName evidence="9">NLP/P60 family protein</fullName>
    </submittedName>
</protein>
<dbReference type="InterPro" id="IPR052062">
    <property type="entry name" value="Murein_DD/LD_carboxypeptidase"/>
</dbReference>
<dbReference type="RefSeq" id="WP_232221971.1">
    <property type="nucleotide sequence ID" value="NZ_ARXU01000002.1"/>
</dbReference>
<evidence type="ECO:0000259" key="8">
    <source>
        <dbReference type="PROSITE" id="PS51935"/>
    </source>
</evidence>
<feature type="compositionally biased region" description="Low complexity" evidence="6">
    <location>
        <begin position="33"/>
        <end position="43"/>
    </location>
</feature>
<proteinExistence type="inferred from homology"/>
<keyword evidence="3 7" id="KW-0732">Signal</keyword>
<keyword evidence="2" id="KW-0645">Protease</keyword>
<name>A0ABR4WF35_9GAMM</name>
<evidence type="ECO:0000256" key="2">
    <source>
        <dbReference type="ARBA" id="ARBA00022670"/>
    </source>
</evidence>
<accession>A0ABR4WF35</accession>
<evidence type="ECO:0000256" key="5">
    <source>
        <dbReference type="ARBA" id="ARBA00022807"/>
    </source>
</evidence>
<dbReference type="PROSITE" id="PS51935">
    <property type="entry name" value="NLPC_P60"/>
    <property type="match status" value="1"/>
</dbReference>
<keyword evidence="10" id="KW-1185">Reference proteome</keyword>
<reference evidence="9 10" key="1">
    <citation type="submission" date="2012-09" db="EMBL/GenBank/DDBJ databases">
        <title>Genome Sequence of alkane-degrading Bacterium Alcanivorax jadensis T9.</title>
        <authorList>
            <person name="Lai Q."/>
            <person name="Shao Z."/>
        </authorList>
    </citation>
    <scope>NUCLEOTIDE SEQUENCE [LARGE SCALE GENOMIC DNA]</scope>
    <source>
        <strain evidence="9 10">T9</strain>
    </source>
</reference>
<dbReference type="Proteomes" id="UP000029443">
    <property type="component" value="Unassembled WGS sequence"/>
</dbReference>
<sequence length="201" mass="22032">MALPLPYPSMRHTLPLLSCLLLLLAGCAGRMPAGAESAPEGPATTRAKQKTSPGNTAPDIQSQQEMDALVAEVMSEAPPLRVSLQAQHEDWKGVPYRYGGLSPRGVDCSGFVYLTFLSRLGMEVPRTTLELLRSGEKVKRDDIRVGDLVFFRTGPGNRHVGIYMGNGDFLHASSSQGVMTSSLSNPYWRQRYWQARRLAGL</sequence>